<protein>
    <submittedName>
        <fullName evidence="1">Uncharacterized protein</fullName>
    </submittedName>
</protein>
<comment type="caution">
    <text evidence="1">The sequence shown here is derived from an EMBL/GenBank/DDBJ whole genome shotgun (WGS) entry which is preliminary data.</text>
</comment>
<dbReference type="Proteomes" id="UP000034207">
    <property type="component" value="Unassembled WGS sequence"/>
</dbReference>
<evidence type="ECO:0000313" key="1">
    <source>
        <dbReference type="EMBL" id="KKQ94437.1"/>
    </source>
</evidence>
<reference evidence="1 2" key="1">
    <citation type="journal article" date="2015" name="Nature">
        <title>rRNA introns, odd ribosomes, and small enigmatic genomes across a large radiation of phyla.</title>
        <authorList>
            <person name="Brown C.T."/>
            <person name="Hug L.A."/>
            <person name="Thomas B.C."/>
            <person name="Sharon I."/>
            <person name="Castelle C.J."/>
            <person name="Singh A."/>
            <person name="Wilkins M.J."/>
            <person name="Williams K.H."/>
            <person name="Banfield J.F."/>
        </authorList>
    </citation>
    <scope>NUCLEOTIDE SEQUENCE [LARGE SCALE GENOMIC DNA]</scope>
</reference>
<name>A0A0G0LTT5_UNCC2</name>
<sequence>MKTSSIAELQKKIEKGEDISVLDVLAVIENYVKTGAAIGNTIKRIVDNVGFTQYSEKERLVVFLIYGATEQASLGHINDVQDYTNALRYLREKGFPVDLARKRINGFGFPVGDEYGDVTLPIMALLAELIDAMTFIKALRSVPQPTIMECLDKMYYKSFNN</sequence>
<organism evidence="1 2">
    <name type="scientific">candidate division CPR2 bacterium GW2011_GWC2_39_10</name>
    <dbReference type="NCBI Taxonomy" id="1618345"/>
    <lineage>
        <taxon>Bacteria</taxon>
        <taxon>Bacteria division CPR2</taxon>
    </lineage>
</organism>
<dbReference type="EMBL" id="LBVV01000010">
    <property type="protein sequence ID" value="KKQ94437.1"/>
    <property type="molecule type" value="Genomic_DNA"/>
</dbReference>
<gene>
    <name evidence="1" type="ORF">UT18_C0010G0009</name>
</gene>
<evidence type="ECO:0000313" key="2">
    <source>
        <dbReference type="Proteomes" id="UP000034207"/>
    </source>
</evidence>
<dbReference type="AlphaFoldDB" id="A0A0G0LTT5"/>
<accession>A0A0G0LTT5</accession>
<proteinExistence type="predicted"/>